<keyword evidence="2" id="KW-1185">Reference proteome</keyword>
<accession>A0A8S1A3B3</accession>
<dbReference type="OrthoDB" id="415822at2759"/>
<gene>
    <name evidence="1" type="ORF">APLA_LOCUS8009</name>
</gene>
<reference evidence="1 2" key="1">
    <citation type="submission" date="2020-04" db="EMBL/GenBank/DDBJ databases">
        <authorList>
            <person name="Wallbank WR R."/>
            <person name="Pardo Diaz C."/>
            <person name="Kozak K."/>
            <person name="Martin S."/>
            <person name="Jiggins C."/>
            <person name="Moest M."/>
            <person name="Warren A I."/>
            <person name="Byers J.R.P. K."/>
            <person name="Montejo-Kovacevich G."/>
            <person name="Yen C E."/>
        </authorList>
    </citation>
    <scope>NUCLEOTIDE SEQUENCE [LARGE SCALE GENOMIC DNA]</scope>
</reference>
<organism evidence="1 2">
    <name type="scientific">Arctia plantaginis</name>
    <name type="common">Wood tiger moth</name>
    <name type="synonym">Phalaena plantaginis</name>
    <dbReference type="NCBI Taxonomy" id="874455"/>
    <lineage>
        <taxon>Eukaryota</taxon>
        <taxon>Metazoa</taxon>
        <taxon>Ecdysozoa</taxon>
        <taxon>Arthropoda</taxon>
        <taxon>Hexapoda</taxon>
        <taxon>Insecta</taxon>
        <taxon>Pterygota</taxon>
        <taxon>Neoptera</taxon>
        <taxon>Endopterygota</taxon>
        <taxon>Lepidoptera</taxon>
        <taxon>Glossata</taxon>
        <taxon>Ditrysia</taxon>
        <taxon>Noctuoidea</taxon>
        <taxon>Erebidae</taxon>
        <taxon>Arctiinae</taxon>
        <taxon>Arctia</taxon>
    </lineage>
</organism>
<proteinExistence type="predicted"/>
<name>A0A8S1A3B3_ARCPL</name>
<evidence type="ECO:0000313" key="1">
    <source>
        <dbReference type="EMBL" id="CAB3239807.1"/>
    </source>
</evidence>
<protein>
    <submittedName>
        <fullName evidence="1">Uncharacterized protein</fullName>
    </submittedName>
</protein>
<dbReference type="EMBL" id="CADEBC010000503">
    <property type="protein sequence ID" value="CAB3239807.1"/>
    <property type="molecule type" value="Genomic_DNA"/>
</dbReference>
<dbReference type="AlphaFoldDB" id="A0A8S1A3B3"/>
<evidence type="ECO:0000313" key="2">
    <source>
        <dbReference type="Proteomes" id="UP000494106"/>
    </source>
</evidence>
<sequence length="67" mass="7590">MQRVLAVRAIRGYRTVSTEAACALAGTPPWDLEAEVLAEEYRRTTEFRAVIGSTPPKEVREWREAAR</sequence>
<dbReference type="Proteomes" id="UP000494106">
    <property type="component" value="Unassembled WGS sequence"/>
</dbReference>
<comment type="caution">
    <text evidence="1">The sequence shown here is derived from an EMBL/GenBank/DDBJ whole genome shotgun (WGS) entry which is preliminary data.</text>
</comment>